<proteinExistence type="predicted"/>
<evidence type="ECO:0000256" key="1">
    <source>
        <dbReference type="SAM" id="MobiDB-lite"/>
    </source>
</evidence>
<accession>A0A822V839</accession>
<protein>
    <submittedName>
        <fullName evidence="2">Uncharacterized protein</fullName>
    </submittedName>
</protein>
<name>A0A822V839_AGRTU</name>
<dbReference type="Proteomes" id="UP000192074">
    <property type="component" value="Unassembled WGS sequence"/>
</dbReference>
<reference evidence="2 3" key="1">
    <citation type="submission" date="2016-01" db="EMBL/GenBank/DDBJ databases">
        <authorList>
            <person name="Regsiter A."/>
            <person name="william w."/>
        </authorList>
    </citation>
    <scope>NUCLEOTIDE SEQUENCE [LARGE SCALE GENOMIC DNA]</scope>
    <source>
        <strain evidence="2 3">B6</strain>
    </source>
</reference>
<evidence type="ECO:0000313" key="2">
    <source>
        <dbReference type="EMBL" id="CVI22962.1"/>
    </source>
</evidence>
<feature type="compositionally biased region" description="Low complexity" evidence="1">
    <location>
        <begin position="63"/>
        <end position="74"/>
    </location>
</feature>
<comment type="caution">
    <text evidence="2">The sequence shown here is derived from an EMBL/GenBank/DDBJ whole genome shotgun (WGS) entry which is preliminary data.</text>
</comment>
<evidence type="ECO:0000313" key="3">
    <source>
        <dbReference type="Proteomes" id="UP000192074"/>
    </source>
</evidence>
<sequence length="194" mass="21643">MVTWRTWLSSDHCCGSLCQTHLSNMGIPSFVHTTESVELYVERGRLASTHAPAIGKLRSREGTSSTSKSSVKPPANRSISPKASQKRARHLPSRVTFQNIFVYQEDVQQYRDLRGFKQRVVEVAEVRASLPALVEQGRKQTVRIKIDGAGEFEAARVRRHEGGVEIGAIDVQHRNWSSGWKDLNALFCVQGSGI</sequence>
<feature type="region of interest" description="Disordered" evidence="1">
    <location>
        <begin position="51"/>
        <end position="90"/>
    </location>
</feature>
<dbReference type="AlphaFoldDB" id="A0A822V839"/>
<gene>
    <name evidence="2" type="ORF">AGR4A_Lc40703</name>
</gene>
<organism evidence="2 3">
    <name type="scientific">Agrobacterium tumefaciens str. B6</name>
    <dbReference type="NCBI Taxonomy" id="1183423"/>
    <lineage>
        <taxon>Bacteria</taxon>
        <taxon>Pseudomonadati</taxon>
        <taxon>Pseudomonadota</taxon>
        <taxon>Alphaproteobacteria</taxon>
        <taxon>Hyphomicrobiales</taxon>
        <taxon>Rhizobiaceae</taxon>
        <taxon>Rhizobium/Agrobacterium group</taxon>
        <taxon>Agrobacterium</taxon>
        <taxon>Agrobacterium tumefaciens complex</taxon>
    </lineage>
</organism>
<dbReference type="EMBL" id="FCNL01000034">
    <property type="protein sequence ID" value="CVI22962.1"/>
    <property type="molecule type" value="Genomic_DNA"/>
</dbReference>